<dbReference type="EMBL" id="JRJU01000009">
    <property type="protein sequence ID" value="KHF40508.1"/>
    <property type="molecule type" value="Genomic_DNA"/>
</dbReference>
<organism evidence="2 3">
    <name type="scientific">Halalkalibacter okhensis</name>
    <dbReference type="NCBI Taxonomy" id="333138"/>
    <lineage>
        <taxon>Bacteria</taxon>
        <taxon>Bacillati</taxon>
        <taxon>Bacillota</taxon>
        <taxon>Bacilli</taxon>
        <taxon>Bacillales</taxon>
        <taxon>Bacillaceae</taxon>
        <taxon>Halalkalibacter</taxon>
    </lineage>
</organism>
<dbReference type="RefSeq" id="WP_034628325.1">
    <property type="nucleotide sequence ID" value="NZ_JRJU01000009.1"/>
</dbReference>
<name>A0A0B0ID57_9BACI</name>
<dbReference type="AlphaFoldDB" id="A0A0B0ID57"/>
<dbReference type="Pfam" id="PF23491">
    <property type="entry name" value="bPH_8"/>
    <property type="match status" value="1"/>
</dbReference>
<reference evidence="2 3" key="1">
    <citation type="submission" date="2014-09" db="EMBL/GenBank/DDBJ databases">
        <title>Genome sequencing and annotation of Bacillus Okhensis strain Kh10-101T.</title>
        <authorList>
            <person name="Prakash J.S."/>
        </authorList>
    </citation>
    <scope>NUCLEOTIDE SEQUENCE [LARGE SCALE GENOMIC DNA]</scope>
    <source>
        <strain evidence="3">Kh10-101T</strain>
    </source>
</reference>
<gene>
    <name evidence="2" type="ORF">LQ50_09620</name>
</gene>
<dbReference type="Proteomes" id="UP000030832">
    <property type="component" value="Unassembled WGS sequence"/>
</dbReference>
<evidence type="ECO:0000259" key="1">
    <source>
        <dbReference type="Pfam" id="PF23491"/>
    </source>
</evidence>
<accession>A0A0B0ID57</accession>
<proteinExistence type="predicted"/>
<evidence type="ECO:0000313" key="3">
    <source>
        <dbReference type="Proteomes" id="UP000030832"/>
    </source>
</evidence>
<sequence length="84" mass="9662">MEVKVSEKNGNLQIRWILNKIEIPILEIIEVLSDDTYSGEEKASIRIGFPYGNTDRVVIKTKKETYTIFTSGNRTKEKILSLMN</sequence>
<evidence type="ECO:0000313" key="2">
    <source>
        <dbReference type="EMBL" id="KHF40508.1"/>
    </source>
</evidence>
<dbReference type="InterPro" id="IPR055365">
    <property type="entry name" value="PH_SunI-like"/>
</dbReference>
<protein>
    <recommendedName>
        <fullName evidence="1">Sublancin immunity protein SunI-like PH domain-containing protein</fullName>
    </recommendedName>
</protein>
<keyword evidence="3" id="KW-1185">Reference proteome</keyword>
<dbReference type="OrthoDB" id="2623008at2"/>
<dbReference type="eggNOG" id="ENOG50332PH">
    <property type="taxonomic scope" value="Bacteria"/>
</dbReference>
<comment type="caution">
    <text evidence="2">The sequence shown here is derived from an EMBL/GenBank/DDBJ whole genome shotgun (WGS) entry which is preliminary data.</text>
</comment>
<feature type="domain" description="Sublancin immunity protein SunI-like PH" evidence="1">
    <location>
        <begin position="1"/>
        <end position="80"/>
    </location>
</feature>